<proteinExistence type="predicted"/>
<organism evidence="2">
    <name type="scientific">Spodoptera frugiperda</name>
    <name type="common">Fall armyworm</name>
    <dbReference type="NCBI Taxonomy" id="7108"/>
    <lineage>
        <taxon>Eukaryota</taxon>
        <taxon>Metazoa</taxon>
        <taxon>Ecdysozoa</taxon>
        <taxon>Arthropoda</taxon>
        <taxon>Hexapoda</taxon>
        <taxon>Insecta</taxon>
        <taxon>Pterygota</taxon>
        <taxon>Neoptera</taxon>
        <taxon>Endopterygota</taxon>
        <taxon>Lepidoptera</taxon>
        <taxon>Glossata</taxon>
        <taxon>Ditrysia</taxon>
        <taxon>Noctuoidea</taxon>
        <taxon>Noctuidae</taxon>
        <taxon>Amphipyrinae</taxon>
        <taxon>Spodoptera</taxon>
    </lineage>
</organism>
<feature type="compositionally biased region" description="Basic and acidic residues" evidence="1">
    <location>
        <begin position="11"/>
        <end position="21"/>
    </location>
</feature>
<evidence type="ECO:0000313" key="2">
    <source>
        <dbReference type="EMBL" id="SOQ49256.1"/>
    </source>
</evidence>
<evidence type="ECO:0000256" key="1">
    <source>
        <dbReference type="SAM" id="MobiDB-lite"/>
    </source>
</evidence>
<feature type="region of interest" description="Disordered" evidence="1">
    <location>
        <begin position="1"/>
        <end position="21"/>
    </location>
</feature>
<gene>
    <name evidence="2" type="ORF">SFRICE_034285</name>
</gene>
<sequence length="66" mass="7739">MKTPELRGAARPRDLNDSHGSRNEKKKLILLEEKKKIFVLGSICRTFEDELYNSRFNARVFNIVMN</sequence>
<protein>
    <submittedName>
        <fullName evidence="2">SFRICE_034285</fullName>
    </submittedName>
</protein>
<dbReference type="EMBL" id="ODYU01006946">
    <property type="protein sequence ID" value="SOQ49256.1"/>
    <property type="molecule type" value="Genomic_DNA"/>
</dbReference>
<name>A0A2H1W8I5_SPOFR</name>
<reference evidence="2" key="1">
    <citation type="submission" date="2016-07" db="EMBL/GenBank/DDBJ databases">
        <authorList>
            <person name="Bretaudeau A."/>
        </authorList>
    </citation>
    <scope>NUCLEOTIDE SEQUENCE</scope>
    <source>
        <strain evidence="2">Rice</strain>
        <tissue evidence="2">Whole body</tissue>
    </source>
</reference>
<accession>A0A2H1W8I5</accession>
<dbReference type="AlphaFoldDB" id="A0A2H1W8I5"/>